<evidence type="ECO:0000313" key="1">
    <source>
        <dbReference type="EMBL" id="GAG70982.1"/>
    </source>
</evidence>
<protein>
    <submittedName>
        <fullName evidence="1">Uncharacterized protein</fullName>
    </submittedName>
</protein>
<accession>X1ANM4</accession>
<dbReference type="EMBL" id="BART01006871">
    <property type="protein sequence ID" value="GAG70982.1"/>
    <property type="molecule type" value="Genomic_DNA"/>
</dbReference>
<dbReference type="AlphaFoldDB" id="X1ANM4"/>
<gene>
    <name evidence="1" type="ORF">S01H4_15680</name>
</gene>
<organism evidence="1">
    <name type="scientific">marine sediment metagenome</name>
    <dbReference type="NCBI Taxonomy" id="412755"/>
    <lineage>
        <taxon>unclassified sequences</taxon>
        <taxon>metagenomes</taxon>
        <taxon>ecological metagenomes</taxon>
    </lineage>
</organism>
<reference evidence="1" key="1">
    <citation type="journal article" date="2014" name="Front. Microbiol.">
        <title>High frequency of phylogenetically diverse reductive dehalogenase-homologous genes in deep subseafloor sedimentary metagenomes.</title>
        <authorList>
            <person name="Kawai M."/>
            <person name="Futagami T."/>
            <person name="Toyoda A."/>
            <person name="Takaki Y."/>
            <person name="Nishi S."/>
            <person name="Hori S."/>
            <person name="Arai W."/>
            <person name="Tsubouchi T."/>
            <person name="Morono Y."/>
            <person name="Uchiyama I."/>
            <person name="Ito T."/>
            <person name="Fujiyama A."/>
            <person name="Inagaki F."/>
            <person name="Takami H."/>
        </authorList>
    </citation>
    <scope>NUCLEOTIDE SEQUENCE</scope>
    <source>
        <strain evidence="1">Expedition CK06-06</strain>
    </source>
</reference>
<feature type="non-terminal residue" evidence="1">
    <location>
        <position position="1"/>
    </location>
</feature>
<name>X1ANM4_9ZZZZ</name>
<sequence length="45" mass="5514">LHYNAFVLFILKFFLCRYLNKDFSSTYKPKIENIKYILKLIGYFS</sequence>
<comment type="caution">
    <text evidence="1">The sequence shown here is derived from an EMBL/GenBank/DDBJ whole genome shotgun (WGS) entry which is preliminary data.</text>
</comment>
<proteinExistence type="predicted"/>